<evidence type="ECO:0000256" key="1">
    <source>
        <dbReference type="SAM" id="MobiDB-lite"/>
    </source>
</evidence>
<dbReference type="Proteomes" id="UP000319852">
    <property type="component" value="Chromosome"/>
</dbReference>
<dbReference type="EMBL" id="CP036263">
    <property type="protein sequence ID" value="QDS97424.1"/>
    <property type="molecule type" value="Genomic_DNA"/>
</dbReference>
<evidence type="ECO:0000256" key="2">
    <source>
        <dbReference type="SAM" id="SignalP"/>
    </source>
</evidence>
<evidence type="ECO:0000313" key="4">
    <source>
        <dbReference type="Proteomes" id="UP000319852"/>
    </source>
</evidence>
<dbReference type="OrthoDB" id="277020at2"/>
<feature type="region of interest" description="Disordered" evidence="1">
    <location>
        <begin position="55"/>
        <end position="77"/>
    </location>
</feature>
<feature type="region of interest" description="Disordered" evidence="1">
    <location>
        <begin position="396"/>
        <end position="423"/>
    </location>
</feature>
<dbReference type="PROSITE" id="PS51257">
    <property type="entry name" value="PROKAR_LIPOPROTEIN"/>
    <property type="match status" value="1"/>
</dbReference>
<name>A0A517MRB3_9BACT</name>
<feature type="chain" id="PRO_5022205401" evidence="2">
    <location>
        <begin position="31"/>
        <end position="423"/>
    </location>
</feature>
<accession>A0A517MRB3</accession>
<keyword evidence="4" id="KW-1185">Reference proteome</keyword>
<protein>
    <submittedName>
        <fullName evidence="3">Uncharacterized protein</fullName>
    </submittedName>
</protein>
<keyword evidence="2" id="KW-0732">Signal</keyword>
<reference evidence="3 4" key="1">
    <citation type="submission" date="2019-02" db="EMBL/GenBank/DDBJ databases">
        <title>Deep-cultivation of Planctomycetes and their phenomic and genomic characterization uncovers novel biology.</title>
        <authorList>
            <person name="Wiegand S."/>
            <person name="Jogler M."/>
            <person name="Boedeker C."/>
            <person name="Pinto D."/>
            <person name="Vollmers J."/>
            <person name="Rivas-Marin E."/>
            <person name="Kohn T."/>
            <person name="Peeters S.H."/>
            <person name="Heuer A."/>
            <person name="Rast P."/>
            <person name="Oberbeckmann S."/>
            <person name="Bunk B."/>
            <person name="Jeske O."/>
            <person name="Meyerdierks A."/>
            <person name="Storesund J.E."/>
            <person name="Kallscheuer N."/>
            <person name="Luecker S."/>
            <person name="Lage O.M."/>
            <person name="Pohl T."/>
            <person name="Merkel B.J."/>
            <person name="Hornburger P."/>
            <person name="Mueller R.-W."/>
            <person name="Bruemmer F."/>
            <person name="Labrenz M."/>
            <person name="Spormann A.M."/>
            <person name="Op den Camp H."/>
            <person name="Overmann J."/>
            <person name="Amann R."/>
            <person name="Jetten M.S.M."/>
            <person name="Mascher T."/>
            <person name="Medema M.H."/>
            <person name="Devos D.P."/>
            <person name="Kaster A.-K."/>
            <person name="Ovreas L."/>
            <person name="Rohde M."/>
            <person name="Galperin M.Y."/>
            <person name="Jogler C."/>
        </authorList>
    </citation>
    <scope>NUCLEOTIDE SEQUENCE [LARGE SCALE GENOMIC DNA]</scope>
    <source>
        <strain evidence="3 4">HG15A2</strain>
    </source>
</reference>
<dbReference type="KEGG" id="amob:HG15A2_06850"/>
<evidence type="ECO:0000313" key="3">
    <source>
        <dbReference type="EMBL" id="QDS97424.1"/>
    </source>
</evidence>
<proteinExistence type="predicted"/>
<feature type="signal peptide" evidence="2">
    <location>
        <begin position="1"/>
        <end position="30"/>
    </location>
</feature>
<dbReference type="RefSeq" id="WP_145057791.1">
    <property type="nucleotide sequence ID" value="NZ_CP036263.1"/>
</dbReference>
<organism evidence="3 4">
    <name type="scientific">Adhaeretor mobilis</name>
    <dbReference type="NCBI Taxonomy" id="1930276"/>
    <lineage>
        <taxon>Bacteria</taxon>
        <taxon>Pseudomonadati</taxon>
        <taxon>Planctomycetota</taxon>
        <taxon>Planctomycetia</taxon>
        <taxon>Pirellulales</taxon>
        <taxon>Lacipirellulaceae</taxon>
        <taxon>Adhaeretor</taxon>
    </lineage>
</organism>
<gene>
    <name evidence="3" type="ORF">HG15A2_06850</name>
</gene>
<sequence precursor="true">MNRSLNVQRCAVFALVGCVALAAACGLADAQEQAPDAGGSSDLFGAWPSEFLEVNGEASQSNSKPDSSEPKETKPLNLSLVTGSGQRVVDPYRGLAISSAQDRAASERIEAALDGPLSIPIDYRERPLNQILQEISLDYEIPILFDRPALEALAISEEAEVTISLRNVTLRSALNLLFREVEDLTYVVNNEVLLITSEDEAEDCLEIRVYKIDDLLDLNYLERPLAASAWAEYDKIVGAITECVEPDSWQGNGTGKGDIRHLGPGILIVLQTNHVHRHIEALLDTLRDVKAQIDADRPRDNQQVRQEPPANVPLTRSFRVSYGFDFQPERSQEIIRDAVMKSVDWESNSEVGGDDAFLVVMQDRVIARHVPHVLKQVEETLSNINLLYSEKVRQPTAYGGKKKPKSSESSGGGFFILDKKLEK</sequence>
<dbReference type="AlphaFoldDB" id="A0A517MRB3"/>